<protein>
    <submittedName>
        <fullName evidence="2">Uncharacterized protein</fullName>
    </submittedName>
</protein>
<evidence type="ECO:0000256" key="1">
    <source>
        <dbReference type="SAM" id="MobiDB-lite"/>
    </source>
</evidence>
<keyword evidence="3" id="KW-1185">Reference proteome</keyword>
<feature type="region of interest" description="Disordered" evidence="1">
    <location>
        <begin position="183"/>
        <end position="206"/>
    </location>
</feature>
<feature type="region of interest" description="Disordered" evidence="1">
    <location>
        <begin position="1"/>
        <end position="25"/>
    </location>
</feature>
<comment type="caution">
    <text evidence="2">The sequence shown here is derived from an EMBL/GenBank/DDBJ whole genome shotgun (WGS) entry which is preliminary data.</text>
</comment>
<proteinExistence type="predicted"/>
<gene>
    <name evidence="2" type="ORF">HKD42_08990</name>
</gene>
<evidence type="ECO:0000313" key="3">
    <source>
        <dbReference type="Proteomes" id="UP000561181"/>
    </source>
</evidence>
<dbReference type="RefSeq" id="WP_170012613.1">
    <property type="nucleotide sequence ID" value="NZ_JABCRE010000003.1"/>
</dbReference>
<dbReference type="Proteomes" id="UP000561181">
    <property type="component" value="Unassembled WGS sequence"/>
</dbReference>
<reference evidence="2 3" key="1">
    <citation type="submission" date="2020-04" db="EMBL/GenBank/DDBJ databases">
        <authorList>
            <person name="Liu A."/>
        </authorList>
    </citation>
    <scope>NUCLEOTIDE SEQUENCE [LARGE SCALE GENOMIC DNA]</scope>
    <source>
        <strain evidence="2 3">RZ02</strain>
    </source>
</reference>
<accession>A0A848QPY3</accession>
<dbReference type="EMBL" id="JABCRE010000003">
    <property type="protein sequence ID" value="NMW32195.1"/>
    <property type="molecule type" value="Genomic_DNA"/>
</dbReference>
<organism evidence="2 3">
    <name type="scientific">Pontixanthobacter rizhaonensis</name>
    <dbReference type="NCBI Taxonomy" id="2730337"/>
    <lineage>
        <taxon>Bacteria</taxon>
        <taxon>Pseudomonadati</taxon>
        <taxon>Pseudomonadota</taxon>
        <taxon>Alphaproteobacteria</taxon>
        <taxon>Sphingomonadales</taxon>
        <taxon>Erythrobacteraceae</taxon>
        <taxon>Pontixanthobacter</taxon>
    </lineage>
</organism>
<evidence type="ECO:0000313" key="2">
    <source>
        <dbReference type="EMBL" id="NMW32195.1"/>
    </source>
</evidence>
<sequence length="206" mass="22989">MSKHETFSVIPHNSSTAPGPRHDGWTPARQATFLRELASSHSVAEAARAAGMSRQSAYALRARLRGEPFDLAWYAALRCRIDMLAEAAVDRALNGVKVPHFYKGEVVGTSRKFDERLTVALLAMRDSFRAPRASVPAMSDPAAQYGAHDFRRLAERVERGPATWDEEREEAYAQLRSEYDDYAGGDWEEADEEEVVADEEDEVTEG</sequence>
<name>A0A848QPY3_9SPHN</name>
<dbReference type="AlphaFoldDB" id="A0A848QPY3"/>